<evidence type="ECO:0000313" key="2">
    <source>
        <dbReference type="EMBL" id="KAF5547000.1"/>
    </source>
</evidence>
<dbReference type="Proteomes" id="UP000574317">
    <property type="component" value="Unassembled WGS sequence"/>
</dbReference>
<dbReference type="AlphaFoldDB" id="A0A8H5N0F5"/>
<feature type="compositionally biased region" description="Polar residues" evidence="1">
    <location>
        <begin position="72"/>
        <end position="84"/>
    </location>
</feature>
<dbReference type="EMBL" id="JAAOAO010000337">
    <property type="protein sequence ID" value="KAF5547000.1"/>
    <property type="molecule type" value="Genomic_DNA"/>
</dbReference>
<reference evidence="2 3" key="1">
    <citation type="submission" date="2020-05" db="EMBL/GenBank/DDBJ databases">
        <title>Identification and distribution of gene clusters putatively required for synthesis of sphingolipid metabolism inhibitors in phylogenetically diverse species of the filamentous fungus Fusarium.</title>
        <authorList>
            <person name="Kim H.-S."/>
            <person name="Busman M."/>
            <person name="Brown D.W."/>
            <person name="Divon H."/>
            <person name="Uhlig S."/>
            <person name="Proctor R.H."/>
        </authorList>
    </citation>
    <scope>NUCLEOTIDE SEQUENCE [LARGE SCALE GENOMIC DNA]</scope>
    <source>
        <strain evidence="2 3">NRRL 25196</strain>
    </source>
</reference>
<gene>
    <name evidence="2" type="ORF">FNAPI_8666</name>
</gene>
<proteinExistence type="predicted"/>
<organism evidence="2 3">
    <name type="scientific">Fusarium napiforme</name>
    <dbReference type="NCBI Taxonomy" id="42672"/>
    <lineage>
        <taxon>Eukaryota</taxon>
        <taxon>Fungi</taxon>
        <taxon>Dikarya</taxon>
        <taxon>Ascomycota</taxon>
        <taxon>Pezizomycotina</taxon>
        <taxon>Sordariomycetes</taxon>
        <taxon>Hypocreomycetidae</taxon>
        <taxon>Hypocreales</taxon>
        <taxon>Nectriaceae</taxon>
        <taxon>Fusarium</taxon>
        <taxon>Fusarium fujikuroi species complex</taxon>
    </lineage>
</organism>
<name>A0A8H5N0F5_9HYPO</name>
<evidence type="ECO:0000256" key="1">
    <source>
        <dbReference type="SAM" id="MobiDB-lite"/>
    </source>
</evidence>
<sequence length="205" mass="22477">MPYLNQYSPIYSCPGVGSIRAAKRLGNTLVEVEGVFAGFTHLNKTEPVSRARRSSSRQDDILLGLDSLCNSSPANSAPHSQPDSTDPRNQARDNPWVSARTVGDGTQILWGRFLDVSHNDKLAAINNIRAECHDARGHRQAGHTQRLVSGSGGYTWIECLGDLGRYRMAIEDDDIRDRVSIQDQYKYAMPSPNAGSPIAAISTHD</sequence>
<keyword evidence="3" id="KW-1185">Reference proteome</keyword>
<accession>A0A8H5N0F5</accession>
<evidence type="ECO:0000313" key="3">
    <source>
        <dbReference type="Proteomes" id="UP000574317"/>
    </source>
</evidence>
<protein>
    <submittedName>
        <fullName evidence="2">Uncharacterized protein</fullName>
    </submittedName>
</protein>
<feature type="region of interest" description="Disordered" evidence="1">
    <location>
        <begin position="72"/>
        <end position="97"/>
    </location>
</feature>
<comment type="caution">
    <text evidence="2">The sequence shown here is derived from an EMBL/GenBank/DDBJ whole genome shotgun (WGS) entry which is preliminary data.</text>
</comment>